<dbReference type="PANTHER" id="PTHR15486">
    <property type="entry name" value="ANCIENT UBIQUITOUS PROTEIN"/>
    <property type="match status" value="1"/>
</dbReference>
<evidence type="ECO:0000313" key="9">
    <source>
        <dbReference type="Proteomes" id="UP001179952"/>
    </source>
</evidence>
<dbReference type="PANTHER" id="PTHR15486:SF77">
    <property type="entry name" value="OS08G0131300 PROTEIN"/>
    <property type="match status" value="1"/>
</dbReference>
<dbReference type="SMART" id="SM00563">
    <property type="entry name" value="PlsC"/>
    <property type="match status" value="1"/>
</dbReference>
<reference evidence="8" key="2">
    <citation type="submission" date="2023-06" db="EMBL/GenBank/DDBJ databases">
        <authorList>
            <person name="Ma L."/>
            <person name="Liu K.-W."/>
            <person name="Li Z."/>
            <person name="Hsiao Y.-Y."/>
            <person name="Qi Y."/>
            <person name="Fu T."/>
            <person name="Tang G."/>
            <person name="Zhang D."/>
            <person name="Sun W.-H."/>
            <person name="Liu D.-K."/>
            <person name="Li Y."/>
            <person name="Chen G.-Z."/>
            <person name="Liu X.-D."/>
            <person name="Liao X.-Y."/>
            <person name="Jiang Y.-T."/>
            <person name="Yu X."/>
            <person name="Hao Y."/>
            <person name="Huang J."/>
            <person name="Zhao X.-W."/>
            <person name="Ke S."/>
            <person name="Chen Y.-Y."/>
            <person name="Wu W.-L."/>
            <person name="Hsu J.-L."/>
            <person name="Lin Y.-F."/>
            <person name="Huang M.-D."/>
            <person name="Li C.-Y."/>
            <person name="Huang L."/>
            <person name="Wang Z.-W."/>
            <person name="Zhao X."/>
            <person name="Zhong W.-Y."/>
            <person name="Peng D.-H."/>
            <person name="Ahmad S."/>
            <person name="Lan S."/>
            <person name="Zhang J.-S."/>
            <person name="Tsai W.-C."/>
            <person name="Van De Peer Y."/>
            <person name="Liu Z.-J."/>
        </authorList>
    </citation>
    <scope>NUCLEOTIDE SEQUENCE</scope>
    <source>
        <strain evidence="8">SCP</strain>
        <tissue evidence="8">Leaves</tissue>
    </source>
</reference>
<dbReference type="EMBL" id="JAUJYN010000007">
    <property type="protein sequence ID" value="KAK1266658.1"/>
    <property type="molecule type" value="Genomic_DNA"/>
</dbReference>
<keyword evidence="4" id="KW-0812">Transmembrane</keyword>
<dbReference type="Proteomes" id="UP001179952">
    <property type="component" value="Unassembled WGS sequence"/>
</dbReference>
<evidence type="ECO:0000313" key="8">
    <source>
        <dbReference type="EMBL" id="KAK1266658.1"/>
    </source>
</evidence>
<dbReference type="GO" id="GO:0090447">
    <property type="term" value="F:glycerol-3-phosphate 2-O-acyltransferase activity"/>
    <property type="evidence" value="ECO:0007669"/>
    <property type="project" value="TreeGrafter"/>
</dbReference>
<dbReference type="InterPro" id="IPR056462">
    <property type="entry name" value="HAD_RAM2/GPAT1-8"/>
</dbReference>
<keyword evidence="5" id="KW-1133">Transmembrane helix</keyword>
<evidence type="ECO:0000256" key="5">
    <source>
        <dbReference type="ARBA" id="ARBA00022989"/>
    </source>
</evidence>
<dbReference type="GO" id="GO:0010143">
    <property type="term" value="P:cutin biosynthetic process"/>
    <property type="evidence" value="ECO:0007669"/>
    <property type="project" value="TreeGrafter"/>
</dbReference>
<organism evidence="8 9">
    <name type="scientific">Acorus gramineus</name>
    <name type="common">Dwarf sweet flag</name>
    <dbReference type="NCBI Taxonomy" id="55184"/>
    <lineage>
        <taxon>Eukaryota</taxon>
        <taxon>Viridiplantae</taxon>
        <taxon>Streptophyta</taxon>
        <taxon>Embryophyta</taxon>
        <taxon>Tracheophyta</taxon>
        <taxon>Spermatophyta</taxon>
        <taxon>Magnoliopsida</taxon>
        <taxon>Liliopsida</taxon>
        <taxon>Acoraceae</taxon>
        <taxon>Acorus</taxon>
    </lineage>
</organism>
<dbReference type="Pfam" id="PF23270">
    <property type="entry name" value="HAD_RAM2_N"/>
    <property type="match status" value="1"/>
</dbReference>
<evidence type="ECO:0000256" key="3">
    <source>
        <dbReference type="ARBA" id="ARBA00022679"/>
    </source>
</evidence>
<dbReference type="Pfam" id="PF01553">
    <property type="entry name" value="Acyltransferase"/>
    <property type="match status" value="1"/>
</dbReference>
<evidence type="ECO:0000256" key="4">
    <source>
        <dbReference type="ARBA" id="ARBA00022692"/>
    </source>
</evidence>
<dbReference type="InterPro" id="IPR002123">
    <property type="entry name" value="Plipid/glycerol_acylTrfase"/>
</dbReference>
<name>A0AAV9AR69_ACOGR</name>
<comment type="subcellular location">
    <subcellularLocation>
        <location evidence="1">Membrane</location>
        <topology evidence="1">Multi-pass membrane protein</topology>
    </subcellularLocation>
</comment>
<evidence type="ECO:0000256" key="1">
    <source>
        <dbReference type="ARBA" id="ARBA00004141"/>
    </source>
</evidence>
<evidence type="ECO:0000256" key="2">
    <source>
        <dbReference type="ARBA" id="ARBA00007937"/>
    </source>
</evidence>
<dbReference type="AlphaFoldDB" id="A0AAV9AR69"/>
<comment type="caution">
    <text evidence="8">The sequence shown here is derived from an EMBL/GenBank/DDBJ whole genome shotgun (WGS) entry which is preliminary data.</text>
</comment>
<evidence type="ECO:0000256" key="6">
    <source>
        <dbReference type="ARBA" id="ARBA00023136"/>
    </source>
</evidence>
<dbReference type="GO" id="GO:0016020">
    <property type="term" value="C:membrane"/>
    <property type="evidence" value="ECO:0007669"/>
    <property type="project" value="UniProtKB-SubCell"/>
</dbReference>
<keyword evidence="6" id="KW-0472">Membrane</keyword>
<keyword evidence="8" id="KW-0012">Acyltransferase</keyword>
<reference evidence="8" key="1">
    <citation type="journal article" date="2023" name="Nat. Commun.">
        <title>Diploid and tetraploid genomes of Acorus and the evolution of monocots.</title>
        <authorList>
            <person name="Ma L."/>
            <person name="Liu K.W."/>
            <person name="Li Z."/>
            <person name="Hsiao Y.Y."/>
            <person name="Qi Y."/>
            <person name="Fu T."/>
            <person name="Tang G.D."/>
            <person name="Zhang D."/>
            <person name="Sun W.H."/>
            <person name="Liu D.K."/>
            <person name="Li Y."/>
            <person name="Chen G.Z."/>
            <person name="Liu X.D."/>
            <person name="Liao X.Y."/>
            <person name="Jiang Y.T."/>
            <person name="Yu X."/>
            <person name="Hao Y."/>
            <person name="Huang J."/>
            <person name="Zhao X.W."/>
            <person name="Ke S."/>
            <person name="Chen Y.Y."/>
            <person name="Wu W.L."/>
            <person name="Hsu J.L."/>
            <person name="Lin Y.F."/>
            <person name="Huang M.D."/>
            <person name="Li C.Y."/>
            <person name="Huang L."/>
            <person name="Wang Z.W."/>
            <person name="Zhao X."/>
            <person name="Zhong W.Y."/>
            <person name="Peng D.H."/>
            <person name="Ahmad S."/>
            <person name="Lan S."/>
            <person name="Zhang J.S."/>
            <person name="Tsai W.C."/>
            <person name="Van de Peer Y."/>
            <person name="Liu Z.J."/>
        </authorList>
    </citation>
    <scope>NUCLEOTIDE SEQUENCE</scope>
    <source>
        <strain evidence="8">SCP</strain>
    </source>
</reference>
<dbReference type="GO" id="GO:0016791">
    <property type="term" value="F:phosphatase activity"/>
    <property type="evidence" value="ECO:0007669"/>
    <property type="project" value="TreeGrafter"/>
</dbReference>
<evidence type="ECO:0000259" key="7">
    <source>
        <dbReference type="SMART" id="SM00563"/>
    </source>
</evidence>
<sequence length="493" mass="54087">MLSPPTPTFFHGGRESHTIASSFEESLLLSHSHFPYFMLLALEAGGPLRSLLLLFASPIVRSLEFLGHGTLALRLMIFVSMVGLNVADIKAVARATLPRFYYENLGERTYRAFSACGGKRYVVASTPSIMVEPFLREYLGVDLVVATGIRTFRGYCLGLVDSRGVVDGESGLEALRLATDGEMVDVGLAGSGVGAREHQPFMLLCRERYVVPSEDKGPPLQRDHRPKPLIFHDGRLVALPTPSDAIAVFLWAPMGLLLAVVRLLVGRILPYNMGLMAAALTGMNIRARFRGTCNHTCEARGTMYVCAHRTLMDPVIVSATLQRRVTAVTYSLSRVSEALSPILTVRLTRDRLLDGERMKRTLARGQDLVVCPEGTTCREPYLLRFSPLFAEVAGDVVPVAIDARGSMFYGTTVRGHKGLDSIFFLMNPWPSYTVEFLDRLVDVGGRVERGEVPSCEVANRVQGEIGRALGFAGMNLTRRDKYRVLAGNDGCAS</sequence>
<feature type="domain" description="Phospholipid/glycerol acyltransferase" evidence="7">
    <location>
        <begin position="302"/>
        <end position="404"/>
    </location>
</feature>
<keyword evidence="3" id="KW-0808">Transferase</keyword>
<accession>A0AAV9AR69</accession>
<gene>
    <name evidence="8" type="ORF">QJS04_geneDACA021842</name>
</gene>
<dbReference type="SUPFAM" id="SSF69593">
    <property type="entry name" value="Glycerol-3-phosphate (1)-acyltransferase"/>
    <property type="match status" value="1"/>
</dbReference>
<comment type="similarity">
    <text evidence="2">Belongs to the GPAT/DAPAT family.</text>
</comment>
<protein>
    <submittedName>
        <fullName evidence="8">Glycerol-3-phosphate acyltransferase 2</fullName>
    </submittedName>
</protein>
<keyword evidence="9" id="KW-1185">Reference proteome</keyword>
<proteinExistence type="inferred from homology"/>